<dbReference type="PRINTS" id="PR00420">
    <property type="entry name" value="RNGMNOXGNASE"/>
</dbReference>
<accession>A0ABM9AR79</accession>
<comment type="similarity">
    <text evidence="1">Belongs to the PheA/TfdB FAD monooxygenase family.</text>
</comment>
<evidence type="ECO:0000256" key="4">
    <source>
        <dbReference type="ARBA" id="ARBA00024018"/>
    </source>
</evidence>
<feature type="domain" description="FAD-binding" evidence="5">
    <location>
        <begin position="2"/>
        <end position="309"/>
    </location>
</feature>
<dbReference type="Pfam" id="PF13743">
    <property type="entry name" value="Thioredoxin_5"/>
    <property type="match status" value="1"/>
</dbReference>
<dbReference type="Proteomes" id="UP000837932">
    <property type="component" value="Unassembled WGS sequence"/>
</dbReference>
<evidence type="ECO:0000313" key="7">
    <source>
        <dbReference type="Proteomes" id="UP000837932"/>
    </source>
</evidence>
<dbReference type="InterPro" id="IPR002938">
    <property type="entry name" value="FAD-bd"/>
</dbReference>
<sequence>MKIVIIGGGVAGLTLGLLLHKKNVDISINERTTSRSDRGHAFLMHADGWSILNKLGENTSISLKGEPISTFSFNRPNGEEIKRLKLSNWKCFKRKDLIKYLYELLPAEKIKAGREFSHFIYQGEKAIAVQFTNGEIEYGDIFIGADGGKSAVRESILGAVNFTEIQVKEVVGICKNESLGTQQRHIFKKFQSNKQGLSFGMIPVSVDEFVWFMQFDTSLADCQCGCSAEELKTFCMNLLADFPPEVSELLDSNDFSKSYIWNTCDFGVLPTFHKNNIVLIGDAAHLALPFTSAGTTNAIMDAQILSEVLFKHDTYVEDFQAFYNLRLKHVEQHILLGRELKEFFLHPSDIHEDDVKVPLISKKVQVENSFNKEINLQYFSDPICSTCWVVQPLLRKLVLEYGHYINVEHRMGGLLPSWENFNRGNISKPSDVAPHWEEECVLYGMPLDGDIWLENPLNSSYPPSIAFKAAQLQDADLASLFLRRIKEMLFIEKINIVDVHFLAKVAFEIGLDSARFLKDYEHKAKDSFLEDLRLANELKVNTLPTLIFSNANQEQIVTKGHQTYNKLEDIVLKLIPNAKKQKINTTPEYLFNRFSTMTNKEYAIITDTSIENSTNTLNYLFEEGFIDKYESKNGVLWKSKSMAY</sequence>
<dbReference type="RefSeq" id="WP_238806929.1">
    <property type="nucleotide sequence ID" value="NZ_CAKLPY010000002.1"/>
</dbReference>
<dbReference type="SUPFAM" id="SSF52833">
    <property type="entry name" value="Thioredoxin-like"/>
    <property type="match status" value="1"/>
</dbReference>
<evidence type="ECO:0000256" key="3">
    <source>
        <dbReference type="ARBA" id="ARBA00023033"/>
    </source>
</evidence>
<keyword evidence="2 6" id="KW-0560">Oxidoreductase</keyword>
<dbReference type="Pfam" id="PF01494">
    <property type="entry name" value="FAD_binding_3"/>
    <property type="match status" value="1"/>
</dbReference>
<dbReference type="PANTHER" id="PTHR45934:SF2">
    <property type="entry name" value="MONOOXYGENASE 1"/>
    <property type="match status" value="1"/>
</dbReference>
<dbReference type="EC" id="1.14.13.9" evidence="6"/>
<organism evidence="6 7">
    <name type="scientific">Emticicia aquatica</name>
    <dbReference type="NCBI Taxonomy" id="1681835"/>
    <lineage>
        <taxon>Bacteria</taxon>
        <taxon>Pseudomonadati</taxon>
        <taxon>Bacteroidota</taxon>
        <taxon>Cytophagia</taxon>
        <taxon>Cytophagales</taxon>
        <taxon>Leadbetterellaceae</taxon>
        <taxon>Emticicia</taxon>
    </lineage>
</organism>
<dbReference type="Gene3D" id="1.10.472.60">
    <property type="entry name" value="putative protein disulfide isomerase domain"/>
    <property type="match status" value="1"/>
</dbReference>
<protein>
    <submittedName>
        <fullName evidence="6">Kynurenine 3-monooxygenase</fullName>
        <ecNumber evidence="6">1.14.13.9</ecNumber>
    </submittedName>
</protein>
<name>A0ABM9AR79_9BACT</name>
<dbReference type="InterPro" id="IPR036249">
    <property type="entry name" value="Thioredoxin-like_sf"/>
</dbReference>
<evidence type="ECO:0000256" key="2">
    <source>
        <dbReference type="ARBA" id="ARBA00023002"/>
    </source>
</evidence>
<gene>
    <name evidence="6" type="primary">kmo</name>
    <name evidence="6" type="ORF">EMA8858_02501</name>
</gene>
<proteinExistence type="inferred from homology"/>
<keyword evidence="3" id="KW-0503">Monooxygenase</keyword>
<dbReference type="Gene3D" id="3.50.50.60">
    <property type="entry name" value="FAD/NAD(P)-binding domain"/>
    <property type="match status" value="1"/>
</dbReference>
<comment type="caution">
    <text evidence="6">The sequence shown here is derived from an EMBL/GenBank/DDBJ whole genome shotgun (WGS) entry which is preliminary data.</text>
</comment>
<reference evidence="6" key="1">
    <citation type="submission" date="2021-12" db="EMBL/GenBank/DDBJ databases">
        <authorList>
            <person name="Rodrigo-Torres L."/>
            <person name="Arahal R. D."/>
            <person name="Lucena T."/>
        </authorList>
    </citation>
    <scope>NUCLEOTIDE SEQUENCE</scope>
    <source>
        <strain evidence="6">CECT 8858</strain>
    </source>
</reference>
<evidence type="ECO:0000259" key="5">
    <source>
        <dbReference type="Pfam" id="PF01494"/>
    </source>
</evidence>
<evidence type="ECO:0000313" key="6">
    <source>
        <dbReference type="EMBL" id="CAH0996369.1"/>
    </source>
</evidence>
<keyword evidence="7" id="KW-1185">Reference proteome</keyword>
<dbReference type="CDD" id="cd03025">
    <property type="entry name" value="DsbA_FrnE_like"/>
    <property type="match status" value="1"/>
</dbReference>
<dbReference type="InterPro" id="IPR044560">
    <property type="entry name" value="MOase"/>
</dbReference>
<dbReference type="InterPro" id="IPR036188">
    <property type="entry name" value="FAD/NAD-bd_sf"/>
</dbReference>
<dbReference type="EMBL" id="CAKLPY010000002">
    <property type="protein sequence ID" value="CAH0996369.1"/>
    <property type="molecule type" value="Genomic_DNA"/>
</dbReference>
<dbReference type="SUPFAM" id="SSF51905">
    <property type="entry name" value="FAD/NAD(P)-binding domain"/>
    <property type="match status" value="1"/>
</dbReference>
<comment type="similarity">
    <text evidence="4">Belongs to the 3-hydroxybenzoate 6-hydroxylase family.</text>
</comment>
<dbReference type="GO" id="GO:0004502">
    <property type="term" value="F:kynurenine 3-monooxygenase activity"/>
    <property type="evidence" value="ECO:0007669"/>
    <property type="project" value="UniProtKB-EC"/>
</dbReference>
<dbReference type="Gene3D" id="3.40.30.10">
    <property type="entry name" value="Glutaredoxin"/>
    <property type="match status" value="1"/>
</dbReference>
<evidence type="ECO:0000256" key="1">
    <source>
        <dbReference type="ARBA" id="ARBA00007801"/>
    </source>
</evidence>
<dbReference type="PANTHER" id="PTHR45934">
    <property type="entry name" value="FAD/NAD(P)-BINDING OXIDOREDUCTASE FAMILY PROTEIN"/>
    <property type="match status" value="1"/>
</dbReference>